<evidence type="ECO:0000313" key="1">
    <source>
        <dbReference type="EMBL" id="ELA45978.1"/>
    </source>
</evidence>
<organism evidence="1 2">
    <name type="scientific">Vavraia culicis (isolate floridensis)</name>
    <name type="common">Microsporidian parasite</name>
    <dbReference type="NCBI Taxonomy" id="948595"/>
    <lineage>
        <taxon>Eukaryota</taxon>
        <taxon>Fungi</taxon>
        <taxon>Fungi incertae sedis</taxon>
        <taxon>Microsporidia</taxon>
        <taxon>Pleistophoridae</taxon>
        <taxon>Vavraia</taxon>
    </lineage>
</organism>
<dbReference type="EMBL" id="GL877475">
    <property type="protein sequence ID" value="ELA45978.1"/>
    <property type="molecule type" value="Genomic_DNA"/>
</dbReference>
<dbReference type="GeneID" id="19880395"/>
<keyword evidence="2" id="KW-1185">Reference proteome</keyword>
<dbReference type="VEuPathDB" id="MicrosporidiaDB:VCUG_02534"/>
<proteinExistence type="predicted"/>
<name>L2GRS1_VAVCU</name>
<sequence length="296" mass="33211">MKSTTNPHIDPQEVARLTRKTAQALRKSFFKSPDYATACIHTSALALLTTPLNHYKCALLQIMLKENSDAMFSMLKAAEFSAYFYERAGMLSFVNGCYSVGGNAFVKGYEMVGDDRVFGSVRGWAGERESIVVEMMRTGKDCDVVEDYERYCCARAEQNSTGSGNSAGNTNIVNPPVHLSTLSYIPVTDTSLPSTKLNYLHNAHVLYKKAQMPKTADLIKLKILKECIIQRKYDHAVYYAHANTDVMRMLLFLNGGEDEELRVMDESEVRMMGIDECGGMLVEEVLGRRNSEYELL</sequence>
<dbReference type="InParanoid" id="L2GRS1"/>
<dbReference type="HOGENOM" id="CLU_940731_0_0_1"/>
<gene>
    <name evidence="1" type="ORF">VCUG_02534</name>
</gene>
<evidence type="ECO:0000313" key="2">
    <source>
        <dbReference type="Proteomes" id="UP000011081"/>
    </source>
</evidence>
<dbReference type="Proteomes" id="UP000011081">
    <property type="component" value="Unassembled WGS sequence"/>
</dbReference>
<accession>L2GRS1</accession>
<dbReference type="OMA" id="HYKCALL"/>
<dbReference type="OrthoDB" id="10360599at2759"/>
<dbReference type="AlphaFoldDB" id="L2GRS1"/>
<protein>
    <submittedName>
        <fullName evidence="1">Uncharacterized protein</fullName>
    </submittedName>
</protein>
<dbReference type="RefSeq" id="XP_008075541.1">
    <property type="nucleotide sequence ID" value="XM_008077350.1"/>
</dbReference>
<reference evidence="2" key="1">
    <citation type="submission" date="2011-03" db="EMBL/GenBank/DDBJ databases">
        <title>The genome sequence of Vavraia culicis strain floridensis.</title>
        <authorList>
            <consortium name="The Broad Institute Genome Sequencing Platform"/>
            <person name="Cuomo C."/>
            <person name="Becnel J."/>
            <person name="Sanscrainte N."/>
            <person name="Young S.K."/>
            <person name="Zeng Q."/>
            <person name="Gargeya S."/>
            <person name="Fitzgerald M."/>
            <person name="Haas B."/>
            <person name="Abouelleil A."/>
            <person name="Alvarado L."/>
            <person name="Arachchi H.M."/>
            <person name="Berlin A."/>
            <person name="Chapman S.B."/>
            <person name="Gearin G."/>
            <person name="Goldberg J."/>
            <person name="Griggs A."/>
            <person name="Gujja S."/>
            <person name="Hansen M."/>
            <person name="Heiman D."/>
            <person name="Howarth C."/>
            <person name="Larimer J."/>
            <person name="Lui A."/>
            <person name="MacDonald P.J.P."/>
            <person name="McCowen C."/>
            <person name="Montmayeur A."/>
            <person name="Murphy C."/>
            <person name="Neiman D."/>
            <person name="Pearson M."/>
            <person name="Priest M."/>
            <person name="Roberts A."/>
            <person name="Saif S."/>
            <person name="Shea T."/>
            <person name="Sisk P."/>
            <person name="Stolte C."/>
            <person name="Sykes S."/>
            <person name="Wortman J."/>
            <person name="Nusbaum C."/>
            <person name="Birren B."/>
        </authorList>
    </citation>
    <scope>NUCLEOTIDE SEQUENCE [LARGE SCALE GENOMIC DNA]</scope>
    <source>
        <strain evidence="2">floridensis</strain>
    </source>
</reference>